<keyword evidence="1" id="KW-1133">Transmembrane helix</keyword>
<evidence type="ECO:0000313" key="4">
    <source>
        <dbReference type="Proteomes" id="UP000824988"/>
    </source>
</evidence>
<dbReference type="KEGG" id="moz:MoryE10_05750"/>
<gene>
    <name evidence="3" type="ORF">MoryE10_05750</name>
</gene>
<keyword evidence="1" id="KW-0812">Transmembrane</keyword>
<reference evidence="3" key="1">
    <citation type="submission" date="2019-06" db="EMBL/GenBank/DDBJ databases">
        <title>Complete genome sequence of Methylogaea oryzae strain JCM16910.</title>
        <authorList>
            <person name="Asakawa S."/>
        </authorList>
    </citation>
    <scope>NUCLEOTIDE SEQUENCE</scope>
    <source>
        <strain evidence="3">E10</strain>
    </source>
</reference>
<evidence type="ECO:0000259" key="2">
    <source>
        <dbReference type="Pfam" id="PF13400"/>
    </source>
</evidence>
<organism evidence="3 4">
    <name type="scientific">Methylogaea oryzae</name>
    <dbReference type="NCBI Taxonomy" id="1295382"/>
    <lineage>
        <taxon>Bacteria</taxon>
        <taxon>Pseudomonadati</taxon>
        <taxon>Pseudomonadota</taxon>
        <taxon>Gammaproteobacteria</taxon>
        <taxon>Methylococcales</taxon>
        <taxon>Methylococcaceae</taxon>
        <taxon>Methylogaea</taxon>
    </lineage>
</organism>
<sequence length="460" mass="48286">MVAWRYSQARALNVRPARQSGSVVVITAISLFVLIGMIGLALDTSHLLVNKTGLQNAMDTAALSAAAAINAGYSCDEATTQSKATLSRFLAENGNADISSHVTLDNVVYQFSDHLGDFQTSPPYDCLDPLNPPRFVRVSTETSALRRFFMQVPQDAQVPAPNKASGPTTAASAVAGPERCPAKILPVLICDSFRSSLVVGQEACIRSSSTETCASGTTVMNGNFNLLQTAASAQGAKSIQDSFAGFTSAACLSSTVGQLKTGVSAGPVANGMNTFFGIPSGPGDPLFRDEVTYPVPSDFSSRPPGNSTGGQAWILNNIFNSGCGWPPCPQDHLTYAGYQAWQVAGQKPAAYNNANEPANTPYYTAGIEPPPPAGATSAVVHNRRKICVAFVQCPAVMSGTQVPVRVTGIGGFFITRPVKQSGTGNNIYAEYLGENCGGSNIGVLQPIRMMLWKDPLSGDS</sequence>
<proteinExistence type="predicted"/>
<accession>A0A8D4VMH6</accession>
<dbReference type="InterPro" id="IPR028087">
    <property type="entry name" value="Tad_N"/>
</dbReference>
<name>A0A8D4VMH6_9GAMM</name>
<keyword evidence="1" id="KW-0472">Membrane</keyword>
<dbReference type="AlphaFoldDB" id="A0A8D4VMH6"/>
<evidence type="ECO:0000313" key="3">
    <source>
        <dbReference type="EMBL" id="BBL69969.1"/>
    </source>
</evidence>
<dbReference type="Pfam" id="PF13400">
    <property type="entry name" value="Tad"/>
    <property type="match status" value="1"/>
</dbReference>
<evidence type="ECO:0000256" key="1">
    <source>
        <dbReference type="SAM" id="Phobius"/>
    </source>
</evidence>
<feature type="transmembrane region" description="Helical" evidence="1">
    <location>
        <begin position="21"/>
        <end position="42"/>
    </location>
</feature>
<protein>
    <recommendedName>
        <fullName evidence="2">Putative Flp pilus-assembly TadG-like N-terminal domain-containing protein</fullName>
    </recommendedName>
</protein>
<dbReference type="Proteomes" id="UP000824988">
    <property type="component" value="Chromosome"/>
</dbReference>
<keyword evidence="4" id="KW-1185">Reference proteome</keyword>
<dbReference type="EMBL" id="AP019782">
    <property type="protein sequence ID" value="BBL69969.1"/>
    <property type="molecule type" value="Genomic_DNA"/>
</dbReference>
<feature type="domain" description="Putative Flp pilus-assembly TadG-like N-terminal" evidence="2">
    <location>
        <begin position="21"/>
        <end position="68"/>
    </location>
</feature>